<evidence type="ECO:0000313" key="2">
    <source>
        <dbReference type="Proteomes" id="UP000324222"/>
    </source>
</evidence>
<protein>
    <submittedName>
        <fullName evidence="1">Uncharacterized protein</fullName>
    </submittedName>
</protein>
<accession>A0A5B7HJK3</accession>
<comment type="caution">
    <text evidence="1">The sequence shown here is derived from an EMBL/GenBank/DDBJ whole genome shotgun (WGS) entry which is preliminary data.</text>
</comment>
<dbReference type="Proteomes" id="UP000324222">
    <property type="component" value="Unassembled WGS sequence"/>
</dbReference>
<keyword evidence="2" id="KW-1185">Reference proteome</keyword>
<evidence type="ECO:0000313" key="1">
    <source>
        <dbReference type="EMBL" id="MPC70353.1"/>
    </source>
</evidence>
<organism evidence="1 2">
    <name type="scientific">Portunus trituberculatus</name>
    <name type="common">Swimming crab</name>
    <name type="synonym">Neptunus trituberculatus</name>
    <dbReference type="NCBI Taxonomy" id="210409"/>
    <lineage>
        <taxon>Eukaryota</taxon>
        <taxon>Metazoa</taxon>
        <taxon>Ecdysozoa</taxon>
        <taxon>Arthropoda</taxon>
        <taxon>Crustacea</taxon>
        <taxon>Multicrustacea</taxon>
        <taxon>Malacostraca</taxon>
        <taxon>Eumalacostraca</taxon>
        <taxon>Eucarida</taxon>
        <taxon>Decapoda</taxon>
        <taxon>Pleocyemata</taxon>
        <taxon>Brachyura</taxon>
        <taxon>Eubrachyura</taxon>
        <taxon>Portunoidea</taxon>
        <taxon>Portunidae</taxon>
        <taxon>Portuninae</taxon>
        <taxon>Portunus</taxon>
    </lineage>
</organism>
<proteinExistence type="predicted"/>
<name>A0A5B7HJK3_PORTR</name>
<sequence length="81" mass="9352">MIDSPQCPWCPTQPDTPEHLVLHWPCHHSHHVALLHSLTALQPHRPTMTDFRGSSTNLNLAFKTLNLTRNFLNNTNQLHRI</sequence>
<gene>
    <name evidence="1" type="ORF">E2C01_064597</name>
</gene>
<dbReference type="AlphaFoldDB" id="A0A5B7HJK3"/>
<reference evidence="1 2" key="1">
    <citation type="submission" date="2019-05" db="EMBL/GenBank/DDBJ databases">
        <title>Another draft genome of Portunus trituberculatus and its Hox gene families provides insights of decapod evolution.</title>
        <authorList>
            <person name="Jeong J.-H."/>
            <person name="Song I."/>
            <person name="Kim S."/>
            <person name="Choi T."/>
            <person name="Kim D."/>
            <person name="Ryu S."/>
            <person name="Kim W."/>
        </authorList>
    </citation>
    <scope>NUCLEOTIDE SEQUENCE [LARGE SCALE GENOMIC DNA]</scope>
    <source>
        <tissue evidence="1">Muscle</tissue>
    </source>
</reference>
<dbReference type="EMBL" id="VSRR010030985">
    <property type="protein sequence ID" value="MPC70353.1"/>
    <property type="molecule type" value="Genomic_DNA"/>
</dbReference>